<dbReference type="GeneID" id="24425924"/>
<feature type="repeat" description="ANK" evidence="3">
    <location>
        <begin position="678"/>
        <end position="710"/>
    </location>
</feature>
<reference evidence="4 5" key="3">
    <citation type="journal article" date="2016" name="Sci. Rep.">
        <title>Genome-wide diversity and gene expression profiling of Babesia microti isolates identify polymorphic genes that mediate host-pathogen interactions.</title>
        <authorList>
            <person name="Silva J.C."/>
            <person name="Cornillot E."/>
            <person name="McCracken C."/>
            <person name="Usmani-Brown S."/>
            <person name="Dwivedi A."/>
            <person name="Ifeonu O.O."/>
            <person name="Crabtree J."/>
            <person name="Gotia H.T."/>
            <person name="Virji A.Z."/>
            <person name="Reynes C."/>
            <person name="Colinge J."/>
            <person name="Kumar V."/>
            <person name="Lawres L."/>
            <person name="Pazzi J.E."/>
            <person name="Pablo J.V."/>
            <person name="Hung C."/>
            <person name="Brancato J."/>
            <person name="Kumari P."/>
            <person name="Orvis J."/>
            <person name="Tretina K."/>
            <person name="Chibucos M."/>
            <person name="Ott S."/>
            <person name="Sadzewicz L."/>
            <person name="Sengamalay N."/>
            <person name="Shetty A.C."/>
            <person name="Su Q."/>
            <person name="Tallon L."/>
            <person name="Fraser C.M."/>
            <person name="Frutos R."/>
            <person name="Molina D.M."/>
            <person name="Krause P.J."/>
            <person name="Ben Mamoun C."/>
        </authorList>
    </citation>
    <scope>NUCLEOTIDE SEQUENCE [LARGE SCALE GENOMIC DNA]</scope>
    <source>
        <strain evidence="4 5">RI</strain>
    </source>
</reference>
<dbReference type="InterPro" id="IPR032675">
    <property type="entry name" value="LRR_dom_sf"/>
</dbReference>
<dbReference type="SMART" id="SM00248">
    <property type="entry name" value="ANK"/>
    <property type="match status" value="8"/>
</dbReference>
<dbReference type="RefSeq" id="XP_012649884.1">
    <property type="nucleotide sequence ID" value="XM_012794430.1"/>
</dbReference>
<dbReference type="Pfam" id="PF12796">
    <property type="entry name" value="Ank_2"/>
    <property type="match status" value="2"/>
</dbReference>
<evidence type="ECO:0000313" key="5">
    <source>
        <dbReference type="Proteomes" id="UP000002899"/>
    </source>
</evidence>
<accession>I7ISA1</accession>
<dbReference type="PANTHER" id="PTHR24198">
    <property type="entry name" value="ANKYRIN REPEAT AND PROTEIN KINASE DOMAIN-CONTAINING PROTEIN"/>
    <property type="match status" value="1"/>
</dbReference>
<reference evidence="4 5" key="2">
    <citation type="journal article" date="2013" name="PLoS ONE">
        <title>Whole genome mapping and re-organization of the nuclear and mitochondrial genomes of Babesia microti isolates.</title>
        <authorList>
            <person name="Cornillot E."/>
            <person name="Dassouli A."/>
            <person name="Garg A."/>
            <person name="Pachikara N."/>
            <person name="Randazzo S."/>
            <person name="Depoix D."/>
            <person name="Carcy B."/>
            <person name="Delbecq S."/>
            <person name="Frutos R."/>
            <person name="Silva J.C."/>
            <person name="Sutton R."/>
            <person name="Krause P.J."/>
            <person name="Mamoun C.B."/>
        </authorList>
    </citation>
    <scope>NUCLEOTIDE SEQUENCE [LARGE SCALE GENOMIC DNA]</scope>
    <source>
        <strain evidence="4 5">RI</strain>
    </source>
</reference>
<dbReference type="Gene3D" id="3.80.10.10">
    <property type="entry name" value="Ribonuclease Inhibitor"/>
    <property type="match status" value="1"/>
</dbReference>
<evidence type="ECO:0000256" key="2">
    <source>
        <dbReference type="ARBA" id="ARBA00023043"/>
    </source>
</evidence>
<organism evidence="4 5">
    <name type="scientific">Babesia microti (strain RI)</name>
    <dbReference type="NCBI Taxonomy" id="1133968"/>
    <lineage>
        <taxon>Eukaryota</taxon>
        <taxon>Sar</taxon>
        <taxon>Alveolata</taxon>
        <taxon>Apicomplexa</taxon>
        <taxon>Aconoidasida</taxon>
        <taxon>Piroplasmida</taxon>
        <taxon>Babesiidae</taxon>
        <taxon>Babesia</taxon>
    </lineage>
</organism>
<evidence type="ECO:0000256" key="3">
    <source>
        <dbReference type="PROSITE-ProRule" id="PRU00023"/>
    </source>
</evidence>
<keyword evidence="2 3" id="KW-0040">ANK repeat</keyword>
<dbReference type="SUPFAM" id="SSF52047">
    <property type="entry name" value="RNI-like"/>
    <property type="match status" value="1"/>
</dbReference>
<evidence type="ECO:0000256" key="1">
    <source>
        <dbReference type="ARBA" id="ARBA00022737"/>
    </source>
</evidence>
<name>I7ISA1_BABMR</name>
<dbReference type="SUPFAM" id="SSF48403">
    <property type="entry name" value="Ankyrin repeat"/>
    <property type="match status" value="1"/>
</dbReference>
<dbReference type="PANTHER" id="PTHR24198:SF165">
    <property type="entry name" value="ANKYRIN REPEAT-CONTAINING PROTEIN-RELATED"/>
    <property type="match status" value="1"/>
</dbReference>
<reference evidence="4 5" key="1">
    <citation type="journal article" date="2012" name="Nucleic Acids Res.">
        <title>Sequencing of the smallest Apicomplexan genome from the human pathogen Babesia microti.</title>
        <authorList>
            <person name="Cornillot E."/>
            <person name="Hadj-Kaddour K."/>
            <person name="Dassouli A."/>
            <person name="Noel B."/>
            <person name="Ranwez V."/>
            <person name="Vacherie B."/>
            <person name="Augagneur Y."/>
            <person name="Bres V."/>
            <person name="Duclos A."/>
            <person name="Randazzo S."/>
            <person name="Carcy B."/>
            <person name="Debierre-Grockiego F."/>
            <person name="Delbecq S."/>
            <person name="Moubri-Menage K."/>
            <person name="Shams-Eldin H."/>
            <person name="Usmani-Brown S."/>
            <person name="Bringaud F."/>
            <person name="Wincker P."/>
            <person name="Vivares C.P."/>
            <person name="Schwarz R.T."/>
            <person name="Schetters T.P."/>
            <person name="Krause P.J."/>
            <person name="Gorenflot A."/>
            <person name="Berry V."/>
            <person name="Barbe V."/>
            <person name="Ben Mamoun C."/>
        </authorList>
    </citation>
    <scope>NUCLEOTIDE SEQUENCE [LARGE SCALE GENOMIC DNA]</scope>
    <source>
        <strain evidence="4 5">RI</strain>
    </source>
</reference>
<dbReference type="PROSITE" id="PS50297">
    <property type="entry name" value="ANK_REP_REGION"/>
    <property type="match status" value="3"/>
</dbReference>
<keyword evidence="5" id="KW-1185">Reference proteome</keyword>
<feature type="repeat" description="ANK" evidence="3">
    <location>
        <begin position="545"/>
        <end position="577"/>
    </location>
</feature>
<dbReference type="KEGG" id="bmic:BmR1_04g06395"/>
<dbReference type="Gene3D" id="1.25.40.20">
    <property type="entry name" value="Ankyrin repeat-containing domain"/>
    <property type="match status" value="2"/>
</dbReference>
<dbReference type="AlphaFoldDB" id="I7ISA1"/>
<dbReference type="InterPro" id="IPR002110">
    <property type="entry name" value="Ankyrin_rpt"/>
</dbReference>
<keyword evidence="1" id="KW-0677">Repeat</keyword>
<feature type="repeat" description="ANK" evidence="3">
    <location>
        <begin position="509"/>
        <end position="541"/>
    </location>
</feature>
<dbReference type="InterPro" id="IPR036770">
    <property type="entry name" value="Ankyrin_rpt-contain_sf"/>
</dbReference>
<dbReference type="VEuPathDB" id="PiroplasmaDB:BmR1_04g06395"/>
<feature type="repeat" description="ANK" evidence="3">
    <location>
        <begin position="711"/>
        <end position="743"/>
    </location>
</feature>
<evidence type="ECO:0000313" key="4">
    <source>
        <dbReference type="EMBL" id="CCF75476.1"/>
    </source>
</evidence>
<gene>
    <name evidence="4" type="ORF">BmR1_04g06395</name>
</gene>
<dbReference type="OrthoDB" id="20872at2759"/>
<protein>
    <submittedName>
        <fullName evidence="4">Ankyrin repeats (3 copies)</fullName>
    </submittedName>
</protein>
<dbReference type="EMBL" id="LN871599">
    <property type="protein sequence ID" value="CCF75476.1"/>
    <property type="molecule type" value="Genomic_DNA"/>
</dbReference>
<dbReference type="Pfam" id="PF13606">
    <property type="entry name" value="Ank_3"/>
    <property type="match status" value="1"/>
</dbReference>
<proteinExistence type="predicted"/>
<dbReference type="Proteomes" id="UP000002899">
    <property type="component" value="Chromosome IV"/>
</dbReference>
<dbReference type="PROSITE" id="PS50088">
    <property type="entry name" value="ANK_REPEAT"/>
    <property type="match status" value="4"/>
</dbReference>
<sequence length="886" mass="100169">MIYSSENNNLNILKDCGCKSPGGTIKDITQSSSINNHTSRYDLISDRSVRNSQTPGNFTIYGPGTPENEIWKLYIKHIEGYLDVASMLALRQTCRLLYNHKYKIGKGELLFHGFMGYESKFVFDIIFPLVYKSLHHSYQHKLRLDLSRCILMRDISIVRMLDAAHRCNNKAEDDVRITNLRELNLDFCYKLSDKALEIMLTTQLPFLEKLSIRCVRNKNMTGIPFMRDLSSHNWPKFTQFCCSFSNIWLEPINVVADFIIRTAVNINNNIENRMTNKLFRHGCEGFTTSIPNSPLPASASAYNDGPNAANTTIIPSATSISDNMNVDESIYKLVEYLRKEPINDDLPRVTPVLEIFGSWGSRCLLESMGFSSHTRAFCTALKAGDAITCGKLAKTLHLEFESLAKLDEWKNNSTVQLLRNCGSELLVNSPLTITTTEHSGVDVWTLPISIAIQQEDHDTFNLLLVRGAKLNIWDYLGKSPLYRACEVERVDFVKLILNITLEPIVFDEQGLSALSIAIQKRNIEIVKLLLNSGAELNIKSPHVKCYKSPLYIACETNCPEIIQLLLDNGADPNWRFQLKLTPTLIAYRLDPSWLEIFIKFGAGTPRENRWVLTEVLSCAITKNDITSAKYLIDLFPDLLGREHDIWSKPHIQASKLGNLEILKYLTQDKSLLDNLDSSGTCALHAATEEGHLECIEYLLSAGADVNLCNKFDQNSLHLAVLENKYDVAKLLLEHKICVNQKDNMQGETPLMTCIRTRNESIGLLIVNNADNLDFNARDSMDRNCLMYALFFGQNTLSDLLAQKTPELTPGNNPHLVQSVNSVGNDKKKLRNILKIFWPKNATVEHTRIKTIDRVPSNTASFSLLRSRQIQNNSIIYQNSAIRSNSG</sequence>